<organism evidence="1 2">
    <name type="scientific">Halanaerobacter jeridensis</name>
    <dbReference type="NCBI Taxonomy" id="706427"/>
    <lineage>
        <taxon>Bacteria</taxon>
        <taxon>Bacillati</taxon>
        <taxon>Bacillota</taxon>
        <taxon>Clostridia</taxon>
        <taxon>Halanaerobiales</taxon>
        <taxon>Halobacteroidaceae</taxon>
        <taxon>Halanaerobacter</taxon>
    </lineage>
</organism>
<keyword evidence="2" id="KW-1185">Reference proteome</keyword>
<evidence type="ECO:0000313" key="1">
    <source>
        <dbReference type="EMBL" id="MBM7556423.1"/>
    </source>
</evidence>
<name>A0A938XP06_9FIRM</name>
<sequence length="105" mass="12163">MKARFYLVVVLVSLVLLLTACNGVGNLRVNVYNQQQSLMNDVYVGLYTANFKRRIDFQYTTRGEVRFKALEPGSYGLKIIKHNAKKQLRVQVQSDQNNYLKVDLY</sequence>
<accession>A0A938XP06</accession>
<comment type="caution">
    <text evidence="1">The sequence shown here is derived from an EMBL/GenBank/DDBJ whole genome shotgun (WGS) entry which is preliminary data.</text>
</comment>
<dbReference type="RefSeq" id="WP_204701199.1">
    <property type="nucleotide sequence ID" value="NZ_JAFBDQ010000005.1"/>
</dbReference>
<evidence type="ECO:0000313" key="2">
    <source>
        <dbReference type="Proteomes" id="UP000774000"/>
    </source>
</evidence>
<dbReference type="PROSITE" id="PS51257">
    <property type="entry name" value="PROKAR_LIPOPROTEIN"/>
    <property type="match status" value="1"/>
</dbReference>
<dbReference type="Proteomes" id="UP000774000">
    <property type="component" value="Unassembled WGS sequence"/>
</dbReference>
<keyword evidence="1" id="KW-0449">Lipoprotein</keyword>
<reference evidence="1" key="1">
    <citation type="submission" date="2021-01" db="EMBL/GenBank/DDBJ databases">
        <title>Genomic Encyclopedia of Type Strains, Phase IV (KMG-IV): sequencing the most valuable type-strain genomes for metagenomic binning, comparative biology and taxonomic classification.</title>
        <authorList>
            <person name="Goeker M."/>
        </authorList>
    </citation>
    <scope>NUCLEOTIDE SEQUENCE</scope>
    <source>
        <strain evidence="1">DSM 23230</strain>
    </source>
</reference>
<dbReference type="AlphaFoldDB" id="A0A938XP06"/>
<proteinExistence type="predicted"/>
<dbReference type="EMBL" id="JAFBDQ010000005">
    <property type="protein sequence ID" value="MBM7556423.1"/>
    <property type="molecule type" value="Genomic_DNA"/>
</dbReference>
<protein>
    <submittedName>
        <fullName evidence="1">Outer membrane biogenesis lipoprotein LolB</fullName>
    </submittedName>
</protein>
<gene>
    <name evidence="1" type="ORF">JOC47_001266</name>
</gene>